<evidence type="ECO:0000313" key="3">
    <source>
        <dbReference type="Proteomes" id="UP000663853"/>
    </source>
</evidence>
<reference evidence="2" key="1">
    <citation type="submission" date="2021-01" db="EMBL/GenBank/DDBJ databases">
        <authorList>
            <person name="Kaushik A."/>
        </authorList>
    </citation>
    <scope>NUCLEOTIDE SEQUENCE</scope>
    <source>
        <strain evidence="2">AG6-10EEA</strain>
    </source>
</reference>
<dbReference type="CDD" id="cd09917">
    <property type="entry name" value="F-box_SF"/>
    <property type="match status" value="1"/>
</dbReference>
<dbReference type="Gene3D" id="1.20.1280.50">
    <property type="match status" value="1"/>
</dbReference>
<dbReference type="Pfam" id="PF12937">
    <property type="entry name" value="F-box-like"/>
    <property type="match status" value="1"/>
</dbReference>
<organism evidence="2 3">
    <name type="scientific">Rhizoctonia solani</name>
    <dbReference type="NCBI Taxonomy" id="456999"/>
    <lineage>
        <taxon>Eukaryota</taxon>
        <taxon>Fungi</taxon>
        <taxon>Dikarya</taxon>
        <taxon>Basidiomycota</taxon>
        <taxon>Agaricomycotina</taxon>
        <taxon>Agaricomycetes</taxon>
        <taxon>Cantharellales</taxon>
        <taxon>Ceratobasidiaceae</taxon>
        <taxon>Rhizoctonia</taxon>
    </lineage>
</organism>
<gene>
    <name evidence="2" type="ORF">RDB_LOCUS111302</name>
</gene>
<dbReference type="InterPro" id="IPR001810">
    <property type="entry name" value="F-box_dom"/>
</dbReference>
<protein>
    <recommendedName>
        <fullName evidence="1">F-box domain-containing protein</fullName>
    </recommendedName>
</protein>
<dbReference type="SUPFAM" id="SSF81383">
    <property type="entry name" value="F-box domain"/>
    <property type="match status" value="1"/>
</dbReference>
<accession>A0A8H3CYX9</accession>
<dbReference type="Proteomes" id="UP000663853">
    <property type="component" value="Unassembled WGS sequence"/>
</dbReference>
<evidence type="ECO:0000259" key="1">
    <source>
        <dbReference type="Pfam" id="PF12937"/>
    </source>
</evidence>
<proteinExistence type="predicted"/>
<dbReference type="EMBL" id="CAJMXA010003518">
    <property type="protein sequence ID" value="CAE6499910.1"/>
    <property type="molecule type" value="Genomic_DNA"/>
</dbReference>
<comment type="caution">
    <text evidence="2">The sequence shown here is derived from an EMBL/GenBank/DDBJ whole genome shotgun (WGS) entry which is preliminary data.</text>
</comment>
<evidence type="ECO:0000313" key="2">
    <source>
        <dbReference type="EMBL" id="CAE6499910.1"/>
    </source>
</evidence>
<sequence length="366" mass="40616">MAVFLDLPPECIAHIFLFLIPRQIATCGLVCRPFWTITNDSLELQYLLELDRLGLVSPPTSSSKLPLHEKVSILREKRLRANAPDISAGASGMMNIYLNSEDHGNIIVEYHRSYTFSRGVFAFQGEDWPNQLGIYQFSSQNRDIGHSHYMLDCPPENWMMAVEPSFDLLALYGKAGGGPVFHLRSLRTGLPHPAALCPTIFCSSPTGIRISHFPTISVEIVGRRIVHMREISERCSSLVTIWDWVTGQIVTSTKVLGYSFAFLSEDIFLVPTPGHATPDGDSHPLALYTCSGVPSGGPARLIARFQFPISDTIRMNFAIFEPSPLPPAWDCPTPLVSPPRIYATSSTLHYLALKIGFPLKTVMGSW</sequence>
<feature type="domain" description="F-box" evidence="1">
    <location>
        <begin position="4"/>
        <end position="41"/>
    </location>
</feature>
<dbReference type="OrthoDB" id="2537650at2759"/>
<name>A0A8H3CYX9_9AGAM</name>
<dbReference type="InterPro" id="IPR036047">
    <property type="entry name" value="F-box-like_dom_sf"/>
</dbReference>
<dbReference type="AlphaFoldDB" id="A0A8H3CYX9"/>